<dbReference type="InterPro" id="IPR006680">
    <property type="entry name" value="Amidohydro-rel"/>
</dbReference>
<proteinExistence type="predicted"/>
<dbReference type="Gene3D" id="2.30.40.10">
    <property type="entry name" value="Urease, subunit C, domain 1"/>
    <property type="match status" value="1"/>
</dbReference>
<dbReference type="Pfam" id="PF01979">
    <property type="entry name" value="Amidohydro_1"/>
    <property type="match status" value="1"/>
</dbReference>
<dbReference type="Gene3D" id="3.20.20.140">
    <property type="entry name" value="Metal-dependent hydrolases"/>
    <property type="match status" value="1"/>
</dbReference>
<organism evidence="2 3">
    <name type="scientific">Ferroplasma acidiphilum</name>
    <dbReference type="NCBI Taxonomy" id="74969"/>
    <lineage>
        <taxon>Archaea</taxon>
        <taxon>Methanobacteriati</taxon>
        <taxon>Thermoplasmatota</taxon>
        <taxon>Thermoplasmata</taxon>
        <taxon>Thermoplasmatales</taxon>
        <taxon>Ferroplasmaceae</taxon>
        <taxon>Ferroplasma</taxon>
    </lineage>
</organism>
<keyword evidence="2" id="KW-0378">Hydrolase</keyword>
<comment type="caution">
    <text evidence="2">The sequence shown here is derived from an EMBL/GenBank/DDBJ whole genome shotgun (WGS) entry which is preliminary data.</text>
</comment>
<dbReference type="InterPro" id="IPR057744">
    <property type="entry name" value="OTAase-like"/>
</dbReference>
<sequence length="389" mass="43286">MRYSGRIFDGEHFHEKAEMEVNESTGEIEYVEETKNSDKDYDGLTFLPGLIDVHTHFFGTPTRSLMDWILTSDVLLTLRSYQDAQKLLNGGFTTIRTLGDKVSLDMGKAEKIGMIKSPRIISAGFSLAETGGDDDPKMFTPEVARELSYSYYCDGPWECRKAVRMNLRKGAEVIKAYASRSFVGGGLIKEEFTVEELSAIADEAHRAHIKATAHAYGKDAITNTIDANFDSVEHGLELTEDHVNKMVHKGMYYVPTLSVYKVKRTDVNHYRDAMIKTHLEKDIQLAYSSGVKIAAGTDYVGSDDEPHGQNYREAVYISEVVGPLDALKSITSVAADCVGRSDIGRLMRGKKADFIAVRGDPMQDVSLLRPENVVLVVKNGKVEKNTLNH</sequence>
<evidence type="ECO:0000313" key="3">
    <source>
        <dbReference type="Proteomes" id="UP000546917"/>
    </source>
</evidence>
<dbReference type="RefSeq" id="WP_171481126.1">
    <property type="nucleotide sequence ID" value="NZ_JABGBP010000004.1"/>
</dbReference>
<dbReference type="EMBL" id="JABGBP010000004">
    <property type="protein sequence ID" value="NOL59231.1"/>
    <property type="molecule type" value="Genomic_DNA"/>
</dbReference>
<dbReference type="PANTHER" id="PTHR43135:SF3">
    <property type="entry name" value="ALPHA-D-RIBOSE 1-METHYLPHOSPHONATE 5-TRIPHOSPHATE DIPHOSPHATASE"/>
    <property type="match status" value="1"/>
</dbReference>
<reference evidence="2 3" key="1">
    <citation type="submission" date="2020-05" db="EMBL/GenBank/DDBJ databases">
        <authorList>
            <person name="Zhang R."/>
        </authorList>
    </citation>
    <scope>NUCLEOTIDE SEQUENCE [LARGE SCALE GENOMIC DNA]</scope>
    <source>
        <strain evidence="2 3">DSM 28986</strain>
    </source>
</reference>
<dbReference type="PANTHER" id="PTHR43135">
    <property type="entry name" value="ALPHA-D-RIBOSE 1-METHYLPHOSPHONATE 5-TRIPHOSPHATE DIPHOSPHATASE"/>
    <property type="match status" value="1"/>
</dbReference>
<dbReference type="InterPro" id="IPR032466">
    <property type="entry name" value="Metal_Hydrolase"/>
</dbReference>
<name>A0A7K4FK90_9ARCH</name>
<gene>
    <name evidence="2" type="ORF">HLB00_00055</name>
</gene>
<dbReference type="SUPFAM" id="SSF51338">
    <property type="entry name" value="Composite domain of metallo-dependent hydrolases"/>
    <property type="match status" value="1"/>
</dbReference>
<dbReference type="InterPro" id="IPR011059">
    <property type="entry name" value="Metal-dep_hydrolase_composite"/>
</dbReference>
<dbReference type="Proteomes" id="UP000546917">
    <property type="component" value="Unassembled WGS sequence"/>
</dbReference>
<dbReference type="GO" id="GO:0016810">
    <property type="term" value="F:hydrolase activity, acting on carbon-nitrogen (but not peptide) bonds"/>
    <property type="evidence" value="ECO:0007669"/>
    <property type="project" value="InterPro"/>
</dbReference>
<feature type="domain" description="Amidohydrolase-related" evidence="1">
    <location>
        <begin position="47"/>
        <end position="382"/>
    </location>
</feature>
<dbReference type="SUPFAM" id="SSF51556">
    <property type="entry name" value="Metallo-dependent hydrolases"/>
    <property type="match status" value="1"/>
</dbReference>
<evidence type="ECO:0000313" key="2">
    <source>
        <dbReference type="EMBL" id="NOL59231.1"/>
    </source>
</evidence>
<dbReference type="CDD" id="cd01299">
    <property type="entry name" value="Met_dep_hydrolase_A"/>
    <property type="match status" value="1"/>
</dbReference>
<dbReference type="InterPro" id="IPR051781">
    <property type="entry name" value="Metallo-dep_Hydrolase"/>
</dbReference>
<dbReference type="AlphaFoldDB" id="A0A7K4FK90"/>
<accession>A0A7K4FK90</accession>
<protein>
    <submittedName>
        <fullName evidence="2">Amidohydrolase family protein</fullName>
    </submittedName>
</protein>
<evidence type="ECO:0000259" key="1">
    <source>
        <dbReference type="Pfam" id="PF01979"/>
    </source>
</evidence>